<feature type="transmembrane region" description="Helical" evidence="7">
    <location>
        <begin position="167"/>
        <end position="191"/>
    </location>
</feature>
<dbReference type="Proteomes" id="UP000242815">
    <property type="component" value="Unassembled WGS sequence"/>
</dbReference>
<feature type="transmembrane region" description="Helical" evidence="7">
    <location>
        <begin position="41"/>
        <end position="59"/>
    </location>
</feature>
<keyword evidence="5 7" id="KW-1133">Transmembrane helix</keyword>
<feature type="transmembrane region" description="Helical" evidence="7">
    <location>
        <begin position="313"/>
        <end position="334"/>
    </location>
</feature>
<accession>A0A1I6B948</accession>
<keyword evidence="6 7" id="KW-0472">Membrane</keyword>
<feature type="transmembrane region" description="Helical" evidence="7">
    <location>
        <begin position="375"/>
        <end position="396"/>
    </location>
</feature>
<evidence type="ECO:0000259" key="8">
    <source>
        <dbReference type="PROSITE" id="PS50850"/>
    </source>
</evidence>
<dbReference type="InterPro" id="IPR050171">
    <property type="entry name" value="MFS_Transporters"/>
</dbReference>
<feature type="transmembrane region" description="Helical" evidence="7">
    <location>
        <begin position="340"/>
        <end position="363"/>
    </location>
</feature>
<evidence type="ECO:0000313" key="10">
    <source>
        <dbReference type="Proteomes" id="UP000242815"/>
    </source>
</evidence>
<dbReference type="PANTHER" id="PTHR23517">
    <property type="entry name" value="RESISTANCE PROTEIN MDTM, PUTATIVE-RELATED-RELATED"/>
    <property type="match status" value="1"/>
</dbReference>
<evidence type="ECO:0000313" key="9">
    <source>
        <dbReference type="EMBL" id="SFQ77478.1"/>
    </source>
</evidence>
<keyword evidence="3" id="KW-1003">Cell membrane</keyword>
<feature type="transmembrane region" description="Helical" evidence="7">
    <location>
        <begin position="71"/>
        <end position="96"/>
    </location>
</feature>
<evidence type="ECO:0000256" key="7">
    <source>
        <dbReference type="SAM" id="Phobius"/>
    </source>
</evidence>
<reference evidence="9 10" key="1">
    <citation type="submission" date="2016-10" db="EMBL/GenBank/DDBJ databases">
        <authorList>
            <person name="de Groot N.N."/>
        </authorList>
    </citation>
    <scope>NUCLEOTIDE SEQUENCE [LARGE SCALE GENOMIC DNA]</scope>
    <source>
        <strain evidence="9 10">JCM 18415</strain>
    </source>
</reference>
<dbReference type="STRING" id="1002526.SAMN05216578_103271"/>
<dbReference type="GO" id="GO:0022857">
    <property type="term" value="F:transmembrane transporter activity"/>
    <property type="evidence" value="ECO:0007669"/>
    <property type="project" value="InterPro"/>
</dbReference>
<name>A0A1I6B948_9GAMM</name>
<dbReference type="Gene3D" id="1.20.1250.20">
    <property type="entry name" value="MFS general substrate transporter like domains"/>
    <property type="match status" value="1"/>
</dbReference>
<dbReference type="OrthoDB" id="7283458at2"/>
<sequence>MPDNLPCPVQATRRPYRYAQPLPCPAASAGCCLPMMQSPRLAMGACLLAIFTTIFASHLPTPLYAVWQQAWGFSSTALTAVFSVYVLGVVLTLLTMGSLSDQIGRRQMVIPGLLFILVGSTLFMFAGNINHLGVARLITGIGTGLVTGAATAAVVEMMTDGNWARGATFAALAFTLGASLGPTTSSLALRWTSHAHVWPFLVVIALVLLCLILLLKAPWPAGLGQRHPDFRLRKWRPTPIKVPRPLLGVFVFAASAICLAWSTGSLYSSLGPSMARELAGVSDLALAGLFAAGWQLVAGITQFAAQRQPLTRLILAGPLLLIMGLAAMAGAVLLGSVWLFTLATVMTATGAGTIGVIATVTIARSAPPAERGGMTSAFYLAAYLTMATVVLGLGFASDRLGMVNSMLGFTVLISLAAVALMCTRRRVQP</sequence>
<dbReference type="PANTHER" id="PTHR23517:SF13">
    <property type="entry name" value="MAJOR FACILITATOR SUPERFAMILY MFS_1"/>
    <property type="match status" value="1"/>
</dbReference>
<dbReference type="InterPro" id="IPR036259">
    <property type="entry name" value="MFS_trans_sf"/>
</dbReference>
<dbReference type="GO" id="GO:0005886">
    <property type="term" value="C:plasma membrane"/>
    <property type="evidence" value="ECO:0007669"/>
    <property type="project" value="UniProtKB-SubCell"/>
</dbReference>
<dbReference type="InterPro" id="IPR020846">
    <property type="entry name" value="MFS_dom"/>
</dbReference>
<evidence type="ECO:0000256" key="3">
    <source>
        <dbReference type="ARBA" id="ARBA00022475"/>
    </source>
</evidence>
<feature type="transmembrane region" description="Helical" evidence="7">
    <location>
        <begin position="402"/>
        <end position="423"/>
    </location>
</feature>
<feature type="transmembrane region" description="Helical" evidence="7">
    <location>
        <begin position="133"/>
        <end position="155"/>
    </location>
</feature>
<feature type="transmembrane region" description="Helical" evidence="7">
    <location>
        <begin position="108"/>
        <end position="127"/>
    </location>
</feature>
<protein>
    <submittedName>
        <fullName evidence="9">Predicted arabinose efflux permease, MFS family</fullName>
    </submittedName>
</protein>
<comment type="subcellular location">
    <subcellularLocation>
        <location evidence="1">Cell membrane</location>
        <topology evidence="1">Multi-pass membrane protein</topology>
    </subcellularLocation>
</comment>
<evidence type="ECO:0000256" key="2">
    <source>
        <dbReference type="ARBA" id="ARBA00022448"/>
    </source>
</evidence>
<dbReference type="AlphaFoldDB" id="A0A1I6B948"/>
<dbReference type="InterPro" id="IPR011701">
    <property type="entry name" value="MFS"/>
</dbReference>
<evidence type="ECO:0000256" key="1">
    <source>
        <dbReference type="ARBA" id="ARBA00004651"/>
    </source>
</evidence>
<dbReference type="PROSITE" id="PS50850">
    <property type="entry name" value="MFS"/>
    <property type="match status" value="1"/>
</dbReference>
<proteinExistence type="predicted"/>
<dbReference type="SUPFAM" id="SSF103473">
    <property type="entry name" value="MFS general substrate transporter"/>
    <property type="match status" value="1"/>
</dbReference>
<keyword evidence="4 7" id="KW-0812">Transmembrane</keyword>
<feature type="transmembrane region" description="Helical" evidence="7">
    <location>
        <begin position="197"/>
        <end position="221"/>
    </location>
</feature>
<dbReference type="EMBL" id="FOYD01000003">
    <property type="protein sequence ID" value="SFQ77478.1"/>
    <property type="molecule type" value="Genomic_DNA"/>
</dbReference>
<gene>
    <name evidence="9" type="ORF">SAMN05216578_103271</name>
</gene>
<feature type="domain" description="Major facilitator superfamily (MFS) profile" evidence="8">
    <location>
        <begin position="42"/>
        <end position="426"/>
    </location>
</feature>
<feature type="transmembrane region" description="Helical" evidence="7">
    <location>
        <begin position="242"/>
        <end position="264"/>
    </location>
</feature>
<evidence type="ECO:0000256" key="5">
    <source>
        <dbReference type="ARBA" id="ARBA00022989"/>
    </source>
</evidence>
<feature type="transmembrane region" description="Helical" evidence="7">
    <location>
        <begin position="284"/>
        <end position="301"/>
    </location>
</feature>
<keyword evidence="2" id="KW-0813">Transport</keyword>
<evidence type="ECO:0000256" key="4">
    <source>
        <dbReference type="ARBA" id="ARBA00022692"/>
    </source>
</evidence>
<evidence type="ECO:0000256" key="6">
    <source>
        <dbReference type="ARBA" id="ARBA00023136"/>
    </source>
</evidence>
<organism evidence="9 10">
    <name type="scientific">Halopseudomonas formosensis</name>
    <dbReference type="NCBI Taxonomy" id="1002526"/>
    <lineage>
        <taxon>Bacteria</taxon>
        <taxon>Pseudomonadati</taxon>
        <taxon>Pseudomonadota</taxon>
        <taxon>Gammaproteobacteria</taxon>
        <taxon>Pseudomonadales</taxon>
        <taxon>Pseudomonadaceae</taxon>
        <taxon>Halopseudomonas</taxon>
    </lineage>
</organism>
<dbReference type="Pfam" id="PF07690">
    <property type="entry name" value="MFS_1"/>
    <property type="match status" value="1"/>
</dbReference>